<gene>
    <name evidence="1" type="ORF">H2198_000492</name>
</gene>
<comment type="caution">
    <text evidence="1">The sequence shown here is derived from an EMBL/GenBank/DDBJ whole genome shotgun (WGS) entry which is preliminary data.</text>
</comment>
<evidence type="ECO:0000313" key="1">
    <source>
        <dbReference type="EMBL" id="KAJ9663989.1"/>
    </source>
</evidence>
<sequence length="126" mass="14159">MTDTLRFYADQTPHPVESLTPQAEVMTLQMGNVLLLLAAIAIICCWTNHSEIAFWYLIVVAFADFGHIYATYRGVGWDYLRNVGGWNDMIAGNVGVSAFLNINRWLTVFGVFGKLQGEKAREKKTV</sequence>
<accession>A0ACC3AK43</accession>
<protein>
    <submittedName>
        <fullName evidence="1">Uncharacterized protein</fullName>
    </submittedName>
</protein>
<dbReference type="EMBL" id="JAPDRQ010000005">
    <property type="protein sequence ID" value="KAJ9663989.1"/>
    <property type="molecule type" value="Genomic_DNA"/>
</dbReference>
<name>A0ACC3AK43_9EURO</name>
<keyword evidence="2" id="KW-1185">Reference proteome</keyword>
<dbReference type="Proteomes" id="UP001172386">
    <property type="component" value="Unassembled WGS sequence"/>
</dbReference>
<proteinExistence type="predicted"/>
<reference evidence="1" key="1">
    <citation type="submission" date="2022-10" db="EMBL/GenBank/DDBJ databases">
        <title>Culturing micro-colonial fungi from biological soil crusts in the Mojave desert and describing Neophaeococcomyces mojavensis, and introducing the new genera and species Taxawa tesnikishii.</title>
        <authorList>
            <person name="Kurbessoian T."/>
            <person name="Stajich J.E."/>
        </authorList>
    </citation>
    <scope>NUCLEOTIDE SEQUENCE</scope>
    <source>
        <strain evidence="1">JES_112</strain>
    </source>
</reference>
<evidence type="ECO:0000313" key="2">
    <source>
        <dbReference type="Proteomes" id="UP001172386"/>
    </source>
</evidence>
<organism evidence="1 2">
    <name type="scientific">Neophaeococcomyces mojaviensis</name>
    <dbReference type="NCBI Taxonomy" id="3383035"/>
    <lineage>
        <taxon>Eukaryota</taxon>
        <taxon>Fungi</taxon>
        <taxon>Dikarya</taxon>
        <taxon>Ascomycota</taxon>
        <taxon>Pezizomycotina</taxon>
        <taxon>Eurotiomycetes</taxon>
        <taxon>Chaetothyriomycetidae</taxon>
        <taxon>Chaetothyriales</taxon>
        <taxon>Chaetothyriales incertae sedis</taxon>
        <taxon>Neophaeococcomyces</taxon>
    </lineage>
</organism>